<reference evidence="1 2" key="1">
    <citation type="journal article" date="2007" name="Genome Res.">
        <title>Genome sequence of a proteolytic (Group I) Clostridium botulinum strain Hall A and comparative analysis of the clostridial genomes.</title>
        <authorList>
            <person name="Sebaihia M."/>
            <person name="Peck M.W."/>
            <person name="Minton N.P."/>
            <person name="Thomson N.R."/>
            <person name="Holden M.T.G."/>
            <person name="Mitchell W.J."/>
            <person name="Carter A.T."/>
            <person name="Bentley S.D."/>
            <person name="Mason D.R."/>
            <person name="Crossman L."/>
            <person name="Paul C.J."/>
            <person name="Ivens A."/>
            <person name="Wells-Bennik M.H.J."/>
            <person name="Davis I.J."/>
            <person name="Cerdeno-Tarraga A.M."/>
            <person name="Churcher C."/>
            <person name="Quail M.A."/>
            <person name="Chillingworth T."/>
            <person name="Feltwell T."/>
            <person name="Fraser A."/>
            <person name="Goodhead I."/>
            <person name="Hance Z."/>
            <person name="Jagels K."/>
            <person name="Larke N."/>
            <person name="Maddison M."/>
            <person name="Moule S."/>
            <person name="Mungall K."/>
            <person name="Norbertczak H."/>
            <person name="Rabbinowitsch E."/>
            <person name="Sanders M."/>
            <person name="Simmonds M."/>
            <person name="White B."/>
            <person name="Whithead S."/>
            <person name="Parkhill J."/>
        </authorList>
    </citation>
    <scope>NUCLEOTIDE SEQUENCE [LARGE SCALE GENOMIC DNA]</scope>
    <source>
        <strain evidence="2">Hall / ATCC 3502 / NCTC 13319 / Type A [Sanger]</strain>
    </source>
</reference>
<protein>
    <recommendedName>
        <fullName evidence="3">Methionine synthase</fullName>
    </recommendedName>
</protein>
<gene>
    <name evidence="1" type="ordered locus">CBO1622</name>
</gene>
<dbReference type="SUPFAM" id="SSF56507">
    <property type="entry name" value="Methionine synthase activation domain-like"/>
    <property type="match status" value="1"/>
</dbReference>
<dbReference type="InterPro" id="IPR037010">
    <property type="entry name" value="VitB12-dep_Met_synth_activ_sf"/>
</dbReference>
<dbReference type="KEGG" id="cbo:CBO1622"/>
<sequence>MNKMDNNNLNIDKNQVLRYLGYRGQEFSSEIDNLIEECIKEIKTLVDLRATYKYSSVHTNNQVNLVDINLKLKGKDILHHLEKSNKCCVMAATLGNKVDRKILYYEKVNMAKAVILDACATTAIEEYCDFIENEIKKEVEKDKLNINWRYSPGYGDLDISVQKDLLKSLDAERIIGLTASSHNILIPRKSVTAIIGIIPKEIVVNKKSCSKCNKFSSCKFRKIGEICEY</sequence>
<dbReference type="PIRSF" id="PIRSF037984">
    <property type="entry name" value="Met_synth_TM0269_prd"/>
    <property type="match status" value="1"/>
</dbReference>
<dbReference type="EMBL" id="AM412317">
    <property type="protein sequence ID" value="CAL83157.1"/>
    <property type="molecule type" value="Genomic_DNA"/>
</dbReference>
<dbReference type="Proteomes" id="UP000001986">
    <property type="component" value="Chromosome"/>
</dbReference>
<organism evidence="1 2">
    <name type="scientific">Clostridium botulinum (strain Hall / ATCC 3502 / NCTC 13319 / Type A)</name>
    <dbReference type="NCBI Taxonomy" id="441771"/>
    <lineage>
        <taxon>Bacteria</taxon>
        <taxon>Bacillati</taxon>
        <taxon>Bacillota</taxon>
        <taxon>Clostridia</taxon>
        <taxon>Eubacteriales</taxon>
        <taxon>Clostridiaceae</taxon>
        <taxon>Clostridium</taxon>
    </lineage>
</organism>
<evidence type="ECO:0000313" key="2">
    <source>
        <dbReference type="Proteomes" id="UP000001986"/>
    </source>
</evidence>
<dbReference type="InterPro" id="IPR017342">
    <property type="entry name" value="S-AdoMet-dep_Met_synth_prd"/>
</dbReference>
<accession>A5I292</accession>
<proteinExistence type="predicted"/>
<name>A5I292_CLOBH</name>
<dbReference type="HOGENOM" id="CLU_079580_2_0_9"/>
<dbReference type="Gene3D" id="3.40.109.40">
    <property type="match status" value="1"/>
</dbReference>
<dbReference type="AlphaFoldDB" id="A5I292"/>
<dbReference type="GO" id="GO:0008705">
    <property type="term" value="F:methionine synthase activity"/>
    <property type="evidence" value="ECO:0007669"/>
    <property type="project" value="InterPro"/>
</dbReference>
<keyword evidence="2" id="KW-1185">Reference proteome</keyword>
<dbReference type="PATRIC" id="fig|413999.7.peg.1596"/>
<evidence type="ECO:0008006" key="3">
    <source>
        <dbReference type="Google" id="ProtNLM"/>
    </source>
</evidence>
<evidence type="ECO:0000313" key="1">
    <source>
        <dbReference type="EMBL" id="CAL83157.1"/>
    </source>
</evidence>